<protein>
    <submittedName>
        <fullName evidence="1">Uncharacterized protein</fullName>
    </submittedName>
</protein>
<reference evidence="1 2" key="1">
    <citation type="submission" date="2021-06" db="EMBL/GenBank/DDBJ databases">
        <title>Caerostris darwini draft genome.</title>
        <authorList>
            <person name="Kono N."/>
            <person name="Arakawa K."/>
        </authorList>
    </citation>
    <scope>NUCLEOTIDE SEQUENCE [LARGE SCALE GENOMIC DNA]</scope>
</reference>
<keyword evidence="2" id="KW-1185">Reference proteome</keyword>
<evidence type="ECO:0000313" key="2">
    <source>
        <dbReference type="Proteomes" id="UP001054837"/>
    </source>
</evidence>
<evidence type="ECO:0000313" key="1">
    <source>
        <dbReference type="EMBL" id="GIY83868.1"/>
    </source>
</evidence>
<dbReference type="EMBL" id="BPLQ01014871">
    <property type="protein sequence ID" value="GIY83868.1"/>
    <property type="molecule type" value="Genomic_DNA"/>
</dbReference>
<organism evidence="1 2">
    <name type="scientific">Caerostris darwini</name>
    <dbReference type="NCBI Taxonomy" id="1538125"/>
    <lineage>
        <taxon>Eukaryota</taxon>
        <taxon>Metazoa</taxon>
        <taxon>Ecdysozoa</taxon>
        <taxon>Arthropoda</taxon>
        <taxon>Chelicerata</taxon>
        <taxon>Arachnida</taxon>
        <taxon>Araneae</taxon>
        <taxon>Araneomorphae</taxon>
        <taxon>Entelegynae</taxon>
        <taxon>Araneoidea</taxon>
        <taxon>Araneidae</taxon>
        <taxon>Caerostris</taxon>
    </lineage>
</organism>
<dbReference type="Proteomes" id="UP001054837">
    <property type="component" value="Unassembled WGS sequence"/>
</dbReference>
<proteinExistence type="predicted"/>
<dbReference type="AlphaFoldDB" id="A0AAV4WQP0"/>
<name>A0AAV4WQP0_9ARAC</name>
<sequence length="83" mass="9121">MLKILDSRRGVNLDPVLSEYSPSVDDDLLLFPLFVEEILDRVVSSSNSAPGHDNIRFYIEKIQGRAIGGSLQSSLDVSLFPSA</sequence>
<accession>A0AAV4WQP0</accession>
<comment type="caution">
    <text evidence="1">The sequence shown here is derived from an EMBL/GenBank/DDBJ whole genome shotgun (WGS) entry which is preliminary data.</text>
</comment>
<gene>
    <name evidence="1" type="ORF">CDAR_223971</name>
</gene>